<comment type="function">
    <text evidence="9">Part of the high-affinity ATP-driven potassium transport (or Kdp) system, which catalyzes the hydrolysis of ATP coupled with the electrogenic transport of potassium into the cytoplasm. This subunit binds the extracellular potassium ions and delivers the ions to the membrane domain of KdpB through an intramembrane tunnel.</text>
</comment>
<dbReference type="PANTHER" id="PTHR30607:SF2">
    <property type="entry name" value="POTASSIUM-TRANSPORTING ATPASE POTASSIUM-BINDING SUBUNIT"/>
    <property type="match status" value="1"/>
</dbReference>
<keyword evidence="8 9" id="KW-0472">Membrane</keyword>
<feature type="transmembrane region" description="Helical" evidence="9">
    <location>
        <begin position="574"/>
        <end position="595"/>
    </location>
</feature>
<feature type="transmembrane region" description="Helical" evidence="9">
    <location>
        <begin position="336"/>
        <end position="355"/>
    </location>
</feature>
<keyword evidence="7 9" id="KW-0406">Ion transport</keyword>
<dbReference type="EMBL" id="JADLZT010000005">
    <property type="protein sequence ID" value="MBF6024328.1"/>
    <property type="molecule type" value="Genomic_DNA"/>
</dbReference>
<keyword evidence="2 9" id="KW-1003">Cell membrane</keyword>
<comment type="subcellular location">
    <subcellularLocation>
        <location evidence="9">Cell membrane</location>
        <topology evidence="9">Multi-pass membrane protein</topology>
    </subcellularLocation>
</comment>
<feature type="transmembrane region" description="Helical" evidence="9">
    <location>
        <begin position="129"/>
        <end position="151"/>
    </location>
</feature>
<gene>
    <name evidence="9 11" type="primary">kdpA</name>
    <name evidence="11" type="ORF">IU514_09825</name>
</gene>
<dbReference type="Pfam" id="PF03814">
    <property type="entry name" value="KdpA"/>
    <property type="match status" value="1"/>
</dbReference>
<keyword evidence="4 9" id="KW-0812">Transmembrane</keyword>
<dbReference type="RefSeq" id="WP_194930939.1">
    <property type="nucleotide sequence ID" value="NZ_JADLZT010000005.1"/>
</dbReference>
<comment type="similarity">
    <text evidence="9">Belongs to the KdpA family.</text>
</comment>
<evidence type="ECO:0000313" key="12">
    <source>
        <dbReference type="Proteomes" id="UP001429984"/>
    </source>
</evidence>
<evidence type="ECO:0000313" key="11">
    <source>
        <dbReference type="EMBL" id="MBF6024328.1"/>
    </source>
</evidence>
<reference evidence="11 12" key="1">
    <citation type="submission" date="2020-11" db="EMBL/GenBank/DDBJ databases">
        <title>Draft Genome Sequence and Secondary Metabolite Biosynthetic Potential of the Lysobacter niastensis Type strain DSM 18481.</title>
        <authorList>
            <person name="Turrini P."/>
            <person name="Artuso I."/>
            <person name="Tescari M."/>
            <person name="Lugli G.A."/>
            <person name="Frangipani E."/>
            <person name="Ventura M."/>
            <person name="Visca P."/>
        </authorList>
    </citation>
    <scope>NUCLEOTIDE SEQUENCE [LARGE SCALE GENOMIC DNA]</scope>
    <source>
        <strain evidence="11 12">DSM 18481</strain>
    </source>
</reference>
<dbReference type="HAMAP" id="MF_00275">
    <property type="entry name" value="KdpA"/>
    <property type="match status" value="1"/>
</dbReference>
<name>A0ABS0B5V8_9GAMM</name>
<evidence type="ECO:0000256" key="5">
    <source>
        <dbReference type="ARBA" id="ARBA00022958"/>
    </source>
</evidence>
<evidence type="ECO:0000256" key="1">
    <source>
        <dbReference type="ARBA" id="ARBA00022448"/>
    </source>
</evidence>
<feature type="region of interest" description="Disordered" evidence="10">
    <location>
        <begin position="159"/>
        <end position="201"/>
    </location>
</feature>
<evidence type="ECO:0000256" key="7">
    <source>
        <dbReference type="ARBA" id="ARBA00023065"/>
    </source>
</evidence>
<dbReference type="PANTHER" id="PTHR30607">
    <property type="entry name" value="POTASSIUM-TRANSPORTING ATPASE A CHAIN"/>
    <property type="match status" value="1"/>
</dbReference>
<feature type="transmembrane region" description="Helical" evidence="9">
    <location>
        <begin position="311"/>
        <end position="329"/>
    </location>
</feature>
<protein>
    <recommendedName>
        <fullName evidence="9">Potassium-transporting ATPase potassium-binding subunit</fullName>
    </recommendedName>
    <alternativeName>
        <fullName evidence="9">ATP phosphohydrolase [potassium-transporting] A chain</fullName>
    </alternativeName>
    <alternativeName>
        <fullName evidence="9">Potassium-binding and translocating subunit A</fullName>
    </alternativeName>
    <alternativeName>
        <fullName evidence="9">Potassium-translocating ATPase A chain</fullName>
    </alternativeName>
</protein>
<feature type="transmembrane region" description="Helical" evidence="9">
    <location>
        <begin position="228"/>
        <end position="245"/>
    </location>
</feature>
<keyword evidence="6 9" id="KW-1133">Transmembrane helix</keyword>
<evidence type="ECO:0000256" key="3">
    <source>
        <dbReference type="ARBA" id="ARBA00022538"/>
    </source>
</evidence>
<proteinExistence type="inferred from homology"/>
<feature type="transmembrane region" description="Helical" evidence="9">
    <location>
        <begin position="527"/>
        <end position="554"/>
    </location>
</feature>
<dbReference type="NCBIfam" id="TIGR00680">
    <property type="entry name" value="kdpA"/>
    <property type="match status" value="1"/>
</dbReference>
<comment type="subunit">
    <text evidence="9">The system is composed of three essential subunits: KdpA, KdpB and KdpC.</text>
</comment>
<keyword evidence="5 9" id="KW-0630">Potassium</keyword>
<feature type="transmembrane region" description="Helical" evidence="9">
    <location>
        <begin position="464"/>
        <end position="486"/>
    </location>
</feature>
<feature type="transmembrane region" description="Helical" evidence="9">
    <location>
        <begin position="6"/>
        <end position="23"/>
    </location>
</feature>
<keyword evidence="12" id="KW-1185">Reference proteome</keyword>
<feature type="transmembrane region" description="Helical" evidence="9">
    <location>
        <begin position="64"/>
        <end position="86"/>
    </location>
</feature>
<evidence type="ECO:0000256" key="10">
    <source>
        <dbReference type="SAM" id="MobiDB-lite"/>
    </source>
</evidence>
<feature type="transmembrane region" description="Helical" evidence="9">
    <location>
        <begin position="420"/>
        <end position="444"/>
    </location>
</feature>
<dbReference type="PIRSF" id="PIRSF001294">
    <property type="entry name" value="K_ATPaseA"/>
    <property type="match status" value="1"/>
</dbReference>
<organism evidence="11 12">
    <name type="scientific">Lysobacter niastensis</name>
    <dbReference type="NCBI Taxonomy" id="380629"/>
    <lineage>
        <taxon>Bacteria</taxon>
        <taxon>Pseudomonadati</taxon>
        <taxon>Pseudomonadota</taxon>
        <taxon>Gammaproteobacteria</taxon>
        <taxon>Lysobacterales</taxon>
        <taxon>Lysobacteraceae</taxon>
        <taxon>Lysobacter</taxon>
    </lineage>
</organism>
<evidence type="ECO:0000256" key="9">
    <source>
        <dbReference type="HAMAP-Rule" id="MF_00275"/>
    </source>
</evidence>
<evidence type="ECO:0000256" key="8">
    <source>
        <dbReference type="ARBA" id="ARBA00023136"/>
    </source>
</evidence>
<evidence type="ECO:0000256" key="4">
    <source>
        <dbReference type="ARBA" id="ARBA00022692"/>
    </source>
</evidence>
<dbReference type="InterPro" id="IPR004623">
    <property type="entry name" value="KdpA"/>
</dbReference>
<sequence length="613" mass="65151">MIETLLVFVLAIALGWPLGHYLARVMRGDRSRLDRVFGPVERVIYKAIGTDPGRGMTWRGYAKAFALSNLVVGLVVWVQFMTQAWLPLNPDSIPNMRWDTALHTMVSFLTNTNQQHYSGQAQLSYLSQMVGIVGLQIVTPVMGLAIVVATLRGLFGGRTPASSTDDSSVAGVSARPGMAGPAVPKPASSRHGWPQDQATPTDARLAADGADRDLGNYWVDVTRATLRFMLPLCLLWSVLLTWQGVPSTLQGGPAIAPIDATVEMKEQKIPVGPVAPMVAAKQLGSNGGGWYGPNSAVALENPTPLSNLLEMLAIVLIPIAITFMVGPLVGRRRLTAMVFGTMLLMSVTTTGLSMWSEVFSSTNHDIALMEGKEVRLGADSSALWSSITTQVNNGSVNAMHDSLAPLSGGMAMVNMLINSIWGGIGCGLQQFLVYLLLGVFLAGLMTGRTPELFGRKIEAPEVRLLALLILLQPLVVLGFSAVTLAIPSITGNSNPGFHGISQVFYEYTSAFANNGSGFEGLGDATTWWNLSCAVVLALGRYPALIVPLAVAGLLARKRVAPESSGTLHVETPTFALTLIAVIVVLTVLQFTPALVMGPIAEHLTVYSAAAAAP</sequence>
<keyword evidence="1 9" id="KW-0813">Transport</keyword>
<evidence type="ECO:0000256" key="2">
    <source>
        <dbReference type="ARBA" id="ARBA00022475"/>
    </source>
</evidence>
<evidence type="ECO:0000256" key="6">
    <source>
        <dbReference type="ARBA" id="ARBA00022989"/>
    </source>
</evidence>
<keyword evidence="3 9" id="KW-0633">Potassium transport</keyword>
<comment type="caution">
    <text evidence="11">The sequence shown here is derived from an EMBL/GenBank/DDBJ whole genome shotgun (WGS) entry which is preliminary data.</text>
</comment>
<dbReference type="Proteomes" id="UP001429984">
    <property type="component" value="Unassembled WGS sequence"/>
</dbReference>
<accession>A0ABS0B5V8</accession>